<feature type="domain" description="FAD dependent oxidoreductase" evidence="2">
    <location>
        <begin position="6"/>
        <end position="297"/>
    </location>
</feature>
<dbReference type="AlphaFoldDB" id="A0A318N003"/>
<reference evidence="3 4" key="1">
    <citation type="submission" date="2018-05" db="EMBL/GenBank/DDBJ databases">
        <title>Reference genomes for bee gut microbiota database.</title>
        <authorList>
            <person name="Ellegaard K.M."/>
        </authorList>
    </citation>
    <scope>NUCLEOTIDE SEQUENCE [LARGE SCALE GENOMIC DNA]</scope>
    <source>
        <strain evidence="3 4">ESL0284</strain>
    </source>
</reference>
<evidence type="ECO:0000313" key="4">
    <source>
        <dbReference type="Proteomes" id="UP000247565"/>
    </source>
</evidence>
<evidence type="ECO:0000256" key="1">
    <source>
        <dbReference type="ARBA" id="ARBA00023002"/>
    </source>
</evidence>
<dbReference type="Pfam" id="PF01266">
    <property type="entry name" value="DAO"/>
    <property type="match status" value="1"/>
</dbReference>
<dbReference type="InterPro" id="IPR006076">
    <property type="entry name" value="FAD-dep_OxRdtase"/>
</dbReference>
<dbReference type="OrthoDB" id="9790035at2"/>
<dbReference type="Gene3D" id="3.30.9.10">
    <property type="entry name" value="D-Amino Acid Oxidase, subunit A, domain 2"/>
    <property type="match status" value="2"/>
</dbReference>
<dbReference type="SUPFAM" id="SSF51971">
    <property type="entry name" value="Nucleotide-binding domain"/>
    <property type="match status" value="1"/>
</dbReference>
<dbReference type="GO" id="GO:0005737">
    <property type="term" value="C:cytoplasm"/>
    <property type="evidence" value="ECO:0007669"/>
    <property type="project" value="TreeGrafter"/>
</dbReference>
<evidence type="ECO:0000313" key="3">
    <source>
        <dbReference type="EMBL" id="PXY99831.1"/>
    </source>
</evidence>
<sequence length="306" mass="33909">MAYWSILGSGVTGLCIATALYEKGEKIEVVENPNIQAASYFAGGMLAPFCEGESAPDIVVKNGQLSVEWWDNHVSNVKKTGTIVIAPPRDMSELRRFANMTICHEWVDPGKIEKDLKGRFSEGLFFPSEAFIDPRLALQELKENLKNKGVSFHTGSPKGKIIDCTGMAATSSLKNLRAVRGEMLIFECHEVNFLRPIRLLHPRFPCYLVPRANGRFMVGATMVESNDDSPISARALIEMLSSVYAIHPAFAEARIVETGTGCRPSFPDNIPQIIEQDGKFYINGMYRHGFLLAPVLALDFVRKILG</sequence>
<dbReference type="SUPFAM" id="SSF54373">
    <property type="entry name" value="FAD-linked reductases, C-terminal domain"/>
    <property type="match status" value="1"/>
</dbReference>
<dbReference type="Proteomes" id="UP000247565">
    <property type="component" value="Unassembled WGS sequence"/>
</dbReference>
<dbReference type="GO" id="GO:0016491">
    <property type="term" value="F:oxidoreductase activity"/>
    <property type="evidence" value="ECO:0007669"/>
    <property type="project" value="UniProtKB-KW"/>
</dbReference>
<dbReference type="PANTHER" id="PTHR13847">
    <property type="entry name" value="SARCOSINE DEHYDROGENASE-RELATED"/>
    <property type="match status" value="1"/>
</dbReference>
<keyword evidence="4" id="KW-1185">Reference proteome</keyword>
<organism evidence="3 4">
    <name type="scientific">Commensalibacter melissae</name>
    <dbReference type="NCBI Taxonomy" id="2070537"/>
    <lineage>
        <taxon>Bacteria</taxon>
        <taxon>Pseudomonadati</taxon>
        <taxon>Pseudomonadota</taxon>
        <taxon>Alphaproteobacteria</taxon>
        <taxon>Acetobacterales</taxon>
        <taxon>Acetobacteraceae</taxon>
    </lineage>
</organism>
<dbReference type="InterPro" id="IPR036188">
    <property type="entry name" value="FAD/NAD-bd_sf"/>
</dbReference>
<dbReference type="EMBL" id="QGLT01000004">
    <property type="protein sequence ID" value="PXY99831.1"/>
    <property type="molecule type" value="Genomic_DNA"/>
</dbReference>
<dbReference type="Gene3D" id="3.50.50.60">
    <property type="entry name" value="FAD/NAD(P)-binding domain"/>
    <property type="match status" value="2"/>
</dbReference>
<dbReference type="RefSeq" id="WP_110439451.1">
    <property type="nucleotide sequence ID" value="NZ_CP046393.1"/>
</dbReference>
<keyword evidence="1" id="KW-0560">Oxidoreductase</keyword>
<dbReference type="PANTHER" id="PTHR13847:SF289">
    <property type="entry name" value="GLYCINE OXIDASE"/>
    <property type="match status" value="1"/>
</dbReference>
<accession>A0A318N003</accession>
<comment type="caution">
    <text evidence="3">The sequence shown here is derived from an EMBL/GenBank/DDBJ whole genome shotgun (WGS) entry which is preliminary data.</text>
</comment>
<evidence type="ECO:0000259" key="2">
    <source>
        <dbReference type="Pfam" id="PF01266"/>
    </source>
</evidence>
<protein>
    <submittedName>
        <fullName evidence="3">FAD-dependent oxidoreductase</fullName>
    </submittedName>
</protein>
<proteinExistence type="predicted"/>
<name>A0A318N003_9PROT</name>
<gene>
    <name evidence="3" type="ORF">DK869_07800</name>
</gene>